<dbReference type="EMBL" id="CBSW010000198">
    <property type="protein sequence ID" value="CDG97724.1"/>
    <property type="molecule type" value="Genomic_DNA"/>
</dbReference>
<dbReference type="GO" id="GO:0019062">
    <property type="term" value="P:virion attachment to host cell"/>
    <property type="evidence" value="ECO:0007669"/>
    <property type="project" value="InterPro"/>
</dbReference>
<dbReference type="Pfam" id="PF21882">
    <property type="entry name" value="Gp53-like_C"/>
    <property type="match status" value="1"/>
</dbReference>
<dbReference type="RefSeq" id="WP_051870724.1">
    <property type="nucleotide sequence ID" value="NZ_CAWLWN010000235.1"/>
</dbReference>
<dbReference type="InterPro" id="IPR054075">
    <property type="entry name" value="Gp53-like_C"/>
</dbReference>
<dbReference type="Proteomes" id="UP000028511">
    <property type="component" value="Unassembled WGS sequence"/>
</dbReference>
<organism evidence="2 3">
    <name type="scientific">Xenorhabdus bovienii str. puntauvense</name>
    <dbReference type="NCBI Taxonomy" id="1398201"/>
    <lineage>
        <taxon>Bacteria</taxon>
        <taxon>Pseudomonadati</taxon>
        <taxon>Pseudomonadota</taxon>
        <taxon>Gammaproteobacteria</taxon>
        <taxon>Enterobacterales</taxon>
        <taxon>Morganellaceae</taxon>
        <taxon>Xenorhabdus</taxon>
    </lineage>
</organism>
<reference evidence="2" key="1">
    <citation type="submission" date="2013-07" db="EMBL/GenBank/DDBJ databases">
        <title>Sub-species coevolution in mutualistic symbiosis.</title>
        <authorList>
            <person name="Murfin K."/>
            <person name="Klassen J."/>
            <person name="Lee M."/>
            <person name="Forst S."/>
            <person name="Stock P."/>
            <person name="Goodrich-Blair H."/>
        </authorList>
    </citation>
    <scope>NUCLEOTIDE SEQUENCE [LARGE SCALE GENOMIC DNA]</scope>
    <source>
        <strain evidence="2">Puntauvense</strain>
    </source>
</reference>
<dbReference type="GO" id="GO:0046718">
    <property type="term" value="P:symbiont entry into host cell"/>
    <property type="evidence" value="ECO:0007669"/>
    <property type="project" value="InterPro"/>
</dbReference>
<dbReference type="AlphaFoldDB" id="A0A077NG27"/>
<dbReference type="Gene3D" id="2.60.40.3940">
    <property type="match status" value="1"/>
</dbReference>
<dbReference type="HOGENOM" id="CLU_061395_0_0_6"/>
<comment type="caution">
    <text evidence="2">The sequence shown here is derived from an EMBL/GenBank/DDBJ whole genome shotgun (WGS) entry which is preliminary data.</text>
</comment>
<name>A0A077NG27_XENBV</name>
<feature type="domain" description="Putative tail fiber protein gp53-like C-terminal" evidence="1">
    <location>
        <begin position="293"/>
        <end position="380"/>
    </location>
</feature>
<gene>
    <name evidence="2" type="ORF">XBP1_2770005</name>
</gene>
<proteinExistence type="predicted"/>
<dbReference type="InterPro" id="IPR005068">
    <property type="entry name" value="Phage_lambda_Stf-r2"/>
</dbReference>
<accession>A0A077NG27</accession>
<sequence>MAKNEFLPFGIADGANVLSNEEYSNLATRTNGFSSGVAKSQELNKVWRQASVIASVVAQFIAETNKQDVLDDGNTAALRAGLLNALRATVGANIPVASQTLAGITKLSNATNSNSEVDAATPRAVKATYDLANTANQNAGNAITNANTAIQNAANANNNANSRLEKDQNGADIPNKPKFVDNLGLTDTVERAKNAASLTEWTPQIFNSDVYAKTIISGLPGADRTYLEVVNAVAMWQTYVGERSYTLRHPAVTGTVAIIEELYKKSELYTVTESNNRFGYKNDAKLDQNGWWKCGDTGVILQWGYTEKKLAESSETITFSTEFPRQCFGGLATPSYTRAHFSNSSAYFFNLNDGKRAVITCDQSTGAPDDGSYIFWWAVGI</sequence>
<dbReference type="Pfam" id="PF03406">
    <property type="entry name" value="Phage_fiber_2"/>
    <property type="match status" value="1"/>
</dbReference>
<evidence type="ECO:0000313" key="3">
    <source>
        <dbReference type="Proteomes" id="UP000028511"/>
    </source>
</evidence>
<protein>
    <submittedName>
        <fullName evidence="2">Putative phage tail fiber protein</fullName>
    </submittedName>
</protein>
<evidence type="ECO:0000259" key="1">
    <source>
        <dbReference type="Pfam" id="PF21882"/>
    </source>
</evidence>
<evidence type="ECO:0000313" key="2">
    <source>
        <dbReference type="EMBL" id="CDG97724.1"/>
    </source>
</evidence>